<proteinExistence type="inferred from homology"/>
<name>A0A4T0X3C5_9ASCO</name>
<evidence type="ECO:0000256" key="1">
    <source>
        <dbReference type="ARBA" id="ARBA00004370"/>
    </source>
</evidence>
<evidence type="ECO:0000313" key="8">
    <source>
        <dbReference type="Proteomes" id="UP000307173"/>
    </source>
</evidence>
<dbReference type="AlphaFoldDB" id="A0A4T0X3C5"/>
<reference evidence="7 8" key="1">
    <citation type="journal article" date="2019" name="Front. Genet.">
        <title>Whole-Genome Sequencing of the Opportunistic Yeast Pathogen Candida inconspicua Uncovers Its Hybrid Origin.</title>
        <authorList>
            <person name="Mixao V."/>
            <person name="Hansen A.P."/>
            <person name="Saus E."/>
            <person name="Boekhout T."/>
            <person name="Lass-Florl C."/>
            <person name="Gabaldon T."/>
        </authorList>
    </citation>
    <scope>NUCLEOTIDE SEQUENCE [LARGE SCALE GENOMIC DNA]</scope>
    <source>
        <strain evidence="7 8">CBS 180</strain>
    </source>
</reference>
<sequence>MLRLGFTGNFATKFNALRSVRTSVQSQINYRMFSGSRSIKNSFNKYQSSASYTSASTKQKPSMALTFLGILGVSSLYLVAHKPILNDAGFANPPIAIERKNSPNAYYDPNSPTYDGAFNGKLNYRHVAMGSMAGLILGYALSRLSTIIFVVAIISYTINVYLRKQGIVLVNTKSVVKDAVNSVSWDEIVFDQPSFSIPFILSFVTSSTL</sequence>
<evidence type="ECO:0000256" key="2">
    <source>
        <dbReference type="ARBA" id="ARBA00009160"/>
    </source>
</evidence>
<evidence type="ECO:0000256" key="4">
    <source>
        <dbReference type="ARBA" id="ARBA00022989"/>
    </source>
</evidence>
<keyword evidence="4 6" id="KW-1133">Transmembrane helix</keyword>
<comment type="subcellular location">
    <subcellularLocation>
        <location evidence="1">Membrane</location>
    </subcellularLocation>
</comment>
<keyword evidence="5 6" id="KW-0472">Membrane</keyword>
<gene>
    <name evidence="7" type="ORF">CANINC_001595</name>
</gene>
<dbReference type="GO" id="GO:0016020">
    <property type="term" value="C:membrane"/>
    <property type="evidence" value="ECO:0007669"/>
    <property type="project" value="UniProtKB-SubCell"/>
</dbReference>
<comment type="caution">
    <text evidence="7">The sequence shown here is derived from an EMBL/GenBank/DDBJ whole genome shotgun (WGS) entry which is preliminary data.</text>
</comment>
<dbReference type="OrthoDB" id="3990500at2759"/>
<dbReference type="STRING" id="52247.A0A4T0X3C5"/>
<feature type="transmembrane region" description="Helical" evidence="6">
    <location>
        <begin position="136"/>
        <end position="158"/>
    </location>
</feature>
<accession>A0A4T0X3C5</accession>
<keyword evidence="3 6" id="KW-0812">Transmembrane</keyword>
<organism evidence="7 8">
    <name type="scientific">Pichia inconspicua</name>
    <dbReference type="NCBI Taxonomy" id="52247"/>
    <lineage>
        <taxon>Eukaryota</taxon>
        <taxon>Fungi</taxon>
        <taxon>Dikarya</taxon>
        <taxon>Ascomycota</taxon>
        <taxon>Saccharomycotina</taxon>
        <taxon>Pichiomycetes</taxon>
        <taxon>Pichiales</taxon>
        <taxon>Pichiaceae</taxon>
        <taxon>Pichia</taxon>
    </lineage>
</organism>
<protein>
    <submittedName>
        <fullName evidence="7">Uncharacterized protein</fullName>
    </submittedName>
</protein>
<evidence type="ECO:0000256" key="5">
    <source>
        <dbReference type="ARBA" id="ARBA00023136"/>
    </source>
</evidence>
<evidence type="ECO:0000256" key="6">
    <source>
        <dbReference type="SAM" id="Phobius"/>
    </source>
</evidence>
<comment type="similarity">
    <text evidence="2">Belongs to the FUN14 family.</text>
</comment>
<dbReference type="EMBL" id="SELW01000234">
    <property type="protein sequence ID" value="TID29846.1"/>
    <property type="molecule type" value="Genomic_DNA"/>
</dbReference>
<dbReference type="Pfam" id="PF04930">
    <property type="entry name" value="FUN14"/>
    <property type="match status" value="1"/>
</dbReference>
<evidence type="ECO:0000313" key="7">
    <source>
        <dbReference type="EMBL" id="TID29846.1"/>
    </source>
</evidence>
<dbReference type="InterPro" id="IPR007014">
    <property type="entry name" value="FUN14"/>
</dbReference>
<dbReference type="Proteomes" id="UP000307173">
    <property type="component" value="Unassembled WGS sequence"/>
</dbReference>
<evidence type="ECO:0000256" key="3">
    <source>
        <dbReference type="ARBA" id="ARBA00022692"/>
    </source>
</evidence>
<feature type="transmembrane region" description="Helical" evidence="6">
    <location>
        <begin position="62"/>
        <end position="80"/>
    </location>
</feature>
<keyword evidence="8" id="KW-1185">Reference proteome</keyword>